<accession>A0AAD6S191</accession>
<keyword evidence="2" id="KW-1185">Reference proteome</keyword>
<dbReference type="Proteomes" id="UP001218188">
    <property type="component" value="Unassembled WGS sequence"/>
</dbReference>
<protein>
    <submittedName>
        <fullName evidence="1">Uncharacterized protein</fullName>
    </submittedName>
</protein>
<dbReference type="EMBL" id="JARJCM010000305">
    <property type="protein sequence ID" value="KAJ7019153.1"/>
    <property type="molecule type" value="Genomic_DNA"/>
</dbReference>
<sequence length="66" mass="7607">MKLVHLLVKLNNETVISELRKGSVVHGTRMGVDMQPEHLKTIKMTTRNRCHPLDALSIRANNIHYF</sequence>
<reference evidence="1" key="1">
    <citation type="submission" date="2023-03" db="EMBL/GenBank/DDBJ databases">
        <title>Massive genome expansion in bonnet fungi (Mycena s.s.) driven by repeated elements and novel gene families across ecological guilds.</title>
        <authorList>
            <consortium name="Lawrence Berkeley National Laboratory"/>
            <person name="Harder C.B."/>
            <person name="Miyauchi S."/>
            <person name="Viragh M."/>
            <person name="Kuo A."/>
            <person name="Thoen E."/>
            <person name="Andreopoulos B."/>
            <person name="Lu D."/>
            <person name="Skrede I."/>
            <person name="Drula E."/>
            <person name="Henrissat B."/>
            <person name="Morin E."/>
            <person name="Kohler A."/>
            <person name="Barry K."/>
            <person name="LaButti K."/>
            <person name="Morin E."/>
            <person name="Salamov A."/>
            <person name="Lipzen A."/>
            <person name="Mereny Z."/>
            <person name="Hegedus B."/>
            <person name="Baldrian P."/>
            <person name="Stursova M."/>
            <person name="Weitz H."/>
            <person name="Taylor A."/>
            <person name="Grigoriev I.V."/>
            <person name="Nagy L.G."/>
            <person name="Martin F."/>
            <person name="Kauserud H."/>
        </authorList>
    </citation>
    <scope>NUCLEOTIDE SEQUENCE</scope>
    <source>
        <strain evidence="1">CBHHK200</strain>
    </source>
</reference>
<dbReference type="InterPro" id="IPR010920">
    <property type="entry name" value="LSM_dom_sf"/>
</dbReference>
<dbReference type="Gene3D" id="2.30.30.100">
    <property type="match status" value="1"/>
</dbReference>
<dbReference type="SUPFAM" id="SSF50182">
    <property type="entry name" value="Sm-like ribonucleoproteins"/>
    <property type="match status" value="1"/>
</dbReference>
<proteinExistence type="predicted"/>
<dbReference type="AlphaFoldDB" id="A0AAD6S191"/>
<gene>
    <name evidence="1" type="ORF">C8F04DRAFT_895706</name>
</gene>
<name>A0AAD6S191_9AGAR</name>
<organism evidence="1 2">
    <name type="scientific">Mycena alexandri</name>
    <dbReference type="NCBI Taxonomy" id="1745969"/>
    <lineage>
        <taxon>Eukaryota</taxon>
        <taxon>Fungi</taxon>
        <taxon>Dikarya</taxon>
        <taxon>Basidiomycota</taxon>
        <taxon>Agaricomycotina</taxon>
        <taxon>Agaricomycetes</taxon>
        <taxon>Agaricomycetidae</taxon>
        <taxon>Agaricales</taxon>
        <taxon>Marasmiineae</taxon>
        <taxon>Mycenaceae</taxon>
        <taxon>Mycena</taxon>
    </lineage>
</organism>
<evidence type="ECO:0000313" key="1">
    <source>
        <dbReference type="EMBL" id="KAJ7019153.1"/>
    </source>
</evidence>
<comment type="caution">
    <text evidence="1">The sequence shown here is derived from an EMBL/GenBank/DDBJ whole genome shotgun (WGS) entry which is preliminary data.</text>
</comment>
<evidence type="ECO:0000313" key="2">
    <source>
        <dbReference type="Proteomes" id="UP001218188"/>
    </source>
</evidence>
<feature type="non-terminal residue" evidence="1">
    <location>
        <position position="66"/>
    </location>
</feature>